<keyword evidence="2" id="KW-1185">Reference proteome</keyword>
<evidence type="ECO:0008006" key="3">
    <source>
        <dbReference type="Google" id="ProtNLM"/>
    </source>
</evidence>
<reference evidence="1" key="1">
    <citation type="submission" date="2014-09" db="EMBL/GenBank/DDBJ databases">
        <title>Genome sequence of the luminous mushroom Mycena chlorophos for searching fungal bioluminescence genes.</title>
        <authorList>
            <person name="Tanaka Y."/>
            <person name="Kasuga D."/>
            <person name="Oba Y."/>
            <person name="Hase S."/>
            <person name="Sato K."/>
            <person name="Oba Y."/>
            <person name="Sakakibara Y."/>
        </authorList>
    </citation>
    <scope>NUCLEOTIDE SEQUENCE</scope>
</reference>
<protein>
    <recommendedName>
        <fullName evidence="3">F-box domain-containing protein</fullName>
    </recommendedName>
</protein>
<name>A0ABQ0LH62_MYCCL</name>
<dbReference type="InterPro" id="IPR032675">
    <property type="entry name" value="LRR_dom_sf"/>
</dbReference>
<gene>
    <name evidence="1" type="ORF">MCHLO_07630</name>
</gene>
<dbReference type="Proteomes" id="UP000815677">
    <property type="component" value="Unassembled WGS sequence"/>
</dbReference>
<dbReference type="EMBL" id="DF846429">
    <property type="protein sequence ID" value="GAT50385.1"/>
    <property type="molecule type" value="Genomic_DNA"/>
</dbReference>
<dbReference type="Gene3D" id="3.80.10.10">
    <property type="entry name" value="Ribonuclease Inhibitor"/>
    <property type="match status" value="1"/>
</dbReference>
<proteinExistence type="predicted"/>
<organism evidence="1 2">
    <name type="scientific">Mycena chlorophos</name>
    <name type="common">Agaric fungus</name>
    <name type="synonym">Agaricus chlorophos</name>
    <dbReference type="NCBI Taxonomy" id="658473"/>
    <lineage>
        <taxon>Eukaryota</taxon>
        <taxon>Fungi</taxon>
        <taxon>Dikarya</taxon>
        <taxon>Basidiomycota</taxon>
        <taxon>Agaricomycotina</taxon>
        <taxon>Agaricomycetes</taxon>
        <taxon>Agaricomycetidae</taxon>
        <taxon>Agaricales</taxon>
        <taxon>Marasmiineae</taxon>
        <taxon>Mycenaceae</taxon>
        <taxon>Mycena</taxon>
    </lineage>
</organism>
<evidence type="ECO:0000313" key="1">
    <source>
        <dbReference type="EMBL" id="GAT50385.1"/>
    </source>
</evidence>
<accession>A0ABQ0LH62</accession>
<sequence>MDAPQAAFLNAAASKPASFLARGVRMVDIDLHAPGKPGFWDLLDEVCSALRLCTRVTHLSLGRGLDPIAAQKILASISAMCLKQMGAFLQQLTCIPGPGPAAPGLDSHSSVFCHLTLLEVGDHIALEEHPQILAFICNLPLLTHLGLNSTLSGGTLRTLLDSCHRLQLLVFTLSSTMREEDVDTSIEWAAALPFRDPRIVVSVWRDWSECVDWDPREPTYWKAAELFVEQKKLGRISRKLGDVCLRKLTRLQKTAAIFMIRALKTP</sequence>
<evidence type="ECO:0000313" key="2">
    <source>
        <dbReference type="Proteomes" id="UP000815677"/>
    </source>
</evidence>